<proteinExistence type="predicted"/>
<evidence type="ECO:0000313" key="2">
    <source>
        <dbReference type="Proteomes" id="UP000024635"/>
    </source>
</evidence>
<organism evidence="1 2">
    <name type="scientific">Ancylostoma ceylanicum</name>
    <dbReference type="NCBI Taxonomy" id="53326"/>
    <lineage>
        <taxon>Eukaryota</taxon>
        <taxon>Metazoa</taxon>
        <taxon>Ecdysozoa</taxon>
        <taxon>Nematoda</taxon>
        <taxon>Chromadorea</taxon>
        <taxon>Rhabditida</taxon>
        <taxon>Rhabditina</taxon>
        <taxon>Rhabditomorpha</taxon>
        <taxon>Strongyloidea</taxon>
        <taxon>Ancylostomatidae</taxon>
        <taxon>Ancylostomatinae</taxon>
        <taxon>Ancylostoma</taxon>
    </lineage>
</organism>
<sequence length="71" mass="7808">MSRLFKSARCGISCYNGRTYTLANAKDDVSPTIAAAVTEPVSQVNMDLHEVEVHIEQSDGVEDVYSEEEEA</sequence>
<evidence type="ECO:0000313" key="1">
    <source>
        <dbReference type="EMBL" id="EYB82603.1"/>
    </source>
</evidence>
<name>A0A016RW98_9BILA</name>
<gene>
    <name evidence="1" type="primary">Acey_s0355.g3318</name>
    <name evidence="1" type="ORF">Y032_0355g3318</name>
</gene>
<dbReference type="EMBL" id="JARK01001691">
    <property type="protein sequence ID" value="EYB82603.1"/>
    <property type="molecule type" value="Genomic_DNA"/>
</dbReference>
<dbReference type="Proteomes" id="UP000024635">
    <property type="component" value="Unassembled WGS sequence"/>
</dbReference>
<dbReference type="AlphaFoldDB" id="A0A016RW98"/>
<accession>A0A016RW98</accession>
<protein>
    <submittedName>
        <fullName evidence="1">Uncharacterized protein</fullName>
    </submittedName>
</protein>
<comment type="caution">
    <text evidence="1">The sequence shown here is derived from an EMBL/GenBank/DDBJ whole genome shotgun (WGS) entry which is preliminary data.</text>
</comment>
<reference evidence="2" key="1">
    <citation type="journal article" date="2015" name="Nat. Genet.">
        <title>The genome and transcriptome of the zoonotic hookworm Ancylostoma ceylanicum identify infection-specific gene families.</title>
        <authorList>
            <person name="Schwarz E.M."/>
            <person name="Hu Y."/>
            <person name="Antoshechkin I."/>
            <person name="Miller M.M."/>
            <person name="Sternberg P.W."/>
            <person name="Aroian R.V."/>
        </authorList>
    </citation>
    <scope>NUCLEOTIDE SEQUENCE</scope>
    <source>
        <strain evidence="2">HY135</strain>
    </source>
</reference>
<keyword evidence="2" id="KW-1185">Reference proteome</keyword>